<protein>
    <recommendedName>
        <fullName evidence="5">DUF4760 domain-containing protein</fullName>
    </recommendedName>
</protein>
<feature type="compositionally biased region" description="Pro residues" evidence="1">
    <location>
        <begin position="209"/>
        <end position="219"/>
    </location>
</feature>
<keyword evidence="2" id="KW-0472">Membrane</keyword>
<name>A0ABN8K0Z3_9HYPH</name>
<gene>
    <name evidence="3" type="ORF">MES5069_360106</name>
</gene>
<evidence type="ECO:0000256" key="2">
    <source>
        <dbReference type="SAM" id="Phobius"/>
    </source>
</evidence>
<keyword evidence="2" id="KW-1133">Transmembrane helix</keyword>
<feature type="region of interest" description="Disordered" evidence="1">
    <location>
        <begin position="204"/>
        <end position="248"/>
    </location>
</feature>
<evidence type="ECO:0000313" key="3">
    <source>
        <dbReference type="EMBL" id="CAH2402998.1"/>
    </source>
</evidence>
<organism evidence="3 4">
    <name type="scientific">Mesorhizobium escarrei</name>
    <dbReference type="NCBI Taxonomy" id="666018"/>
    <lineage>
        <taxon>Bacteria</taxon>
        <taxon>Pseudomonadati</taxon>
        <taxon>Pseudomonadota</taxon>
        <taxon>Alphaproteobacteria</taxon>
        <taxon>Hyphomicrobiales</taxon>
        <taxon>Phyllobacteriaceae</taxon>
        <taxon>Mesorhizobium</taxon>
    </lineage>
</organism>
<feature type="transmembrane region" description="Helical" evidence="2">
    <location>
        <begin position="17"/>
        <end position="35"/>
    </location>
</feature>
<evidence type="ECO:0000313" key="4">
    <source>
        <dbReference type="Proteomes" id="UP001153050"/>
    </source>
</evidence>
<keyword evidence="4" id="KW-1185">Reference proteome</keyword>
<evidence type="ECO:0008006" key="5">
    <source>
        <dbReference type="Google" id="ProtNLM"/>
    </source>
</evidence>
<reference evidence="3 4" key="1">
    <citation type="submission" date="2022-03" db="EMBL/GenBank/DDBJ databases">
        <authorList>
            <person name="Brunel B."/>
        </authorList>
    </citation>
    <scope>NUCLEOTIDE SEQUENCE [LARGE SCALE GENOMIC DNA]</scope>
    <source>
        <strain evidence="3">STM5069sample</strain>
    </source>
</reference>
<dbReference type="EMBL" id="CAKXZT010000131">
    <property type="protein sequence ID" value="CAH2402998.1"/>
    <property type="molecule type" value="Genomic_DNA"/>
</dbReference>
<dbReference type="RefSeq" id="WP_254019390.1">
    <property type="nucleotide sequence ID" value="NZ_CAKXZT010000131.1"/>
</dbReference>
<dbReference type="Proteomes" id="UP001153050">
    <property type="component" value="Unassembled WGS sequence"/>
</dbReference>
<accession>A0ABN8K0Z3</accession>
<comment type="caution">
    <text evidence="3">The sequence shown here is derived from an EMBL/GenBank/DDBJ whole genome shotgun (WGS) entry which is preliminary data.</text>
</comment>
<proteinExistence type="predicted"/>
<sequence length="248" mass="28223">MIQEAATASTAWEPGDYAAILSAIAAIIAIGVGFFSTRYTLKMARETADAGIWQKANELEQKDIQTRLDSFYGPFRHASHVNMLMNRDLRSRQSDDRFLLIEKLFDPDWRKNLPAGDQALLGEIATNAKELRELISSQLGMVDEKVLPYLARVSAHYRMIELAYENKLGNDPKPFVQLYVFPRQIDDVLRLEVERLERRRALLAANPSKAPPPMEPLQLPPELALKDWPNPRRTPRPELNMPVTQSTT</sequence>
<keyword evidence="2" id="KW-0812">Transmembrane</keyword>
<evidence type="ECO:0000256" key="1">
    <source>
        <dbReference type="SAM" id="MobiDB-lite"/>
    </source>
</evidence>